<comment type="caution">
    <text evidence="2">The sequence shown here is derived from an EMBL/GenBank/DDBJ whole genome shotgun (WGS) entry which is preliminary data.</text>
</comment>
<name>A0A2S5RHG4_9MOLU</name>
<keyword evidence="1" id="KW-1133">Transmembrane helix</keyword>
<evidence type="ECO:0000313" key="2">
    <source>
        <dbReference type="EMBL" id="PPE06779.1"/>
    </source>
</evidence>
<keyword evidence="1" id="KW-0812">Transmembrane</keyword>
<evidence type="ECO:0000256" key="1">
    <source>
        <dbReference type="SAM" id="Phobius"/>
    </source>
</evidence>
<protein>
    <submittedName>
        <fullName evidence="2">Uncharacterized protein</fullName>
    </submittedName>
</protein>
<keyword evidence="3" id="KW-1185">Reference proteome</keyword>
<proteinExistence type="predicted"/>
<feature type="transmembrane region" description="Helical" evidence="1">
    <location>
        <begin position="20"/>
        <end position="45"/>
    </location>
</feature>
<dbReference type="Proteomes" id="UP000239785">
    <property type="component" value="Unassembled WGS sequence"/>
</dbReference>
<accession>A0A2S5RHG4</accession>
<feature type="transmembrane region" description="Helical" evidence="1">
    <location>
        <begin position="57"/>
        <end position="82"/>
    </location>
</feature>
<dbReference type="EMBL" id="PHNF01000001">
    <property type="protein sequence ID" value="PPE06779.1"/>
    <property type="molecule type" value="Genomic_DNA"/>
</dbReference>
<evidence type="ECO:0000313" key="3">
    <source>
        <dbReference type="Proteomes" id="UP000239785"/>
    </source>
</evidence>
<reference evidence="2 3" key="1">
    <citation type="submission" date="2017-11" db="EMBL/GenBank/DDBJ databases">
        <title>Genome sequence of Mesoplasma corruscae ELCA-2 (ATCC 49579).</title>
        <authorList>
            <person name="Lo W.-S."/>
            <person name="Kuo C.-H."/>
        </authorList>
    </citation>
    <scope>NUCLEOTIDE SEQUENCE [LARGE SCALE GENOMIC DNA]</scope>
    <source>
        <strain evidence="2 3">ELCA-2</strain>
    </source>
</reference>
<feature type="transmembrane region" description="Helical" evidence="1">
    <location>
        <begin position="88"/>
        <end position="109"/>
    </location>
</feature>
<gene>
    <name evidence="2" type="ORF">MCORR_v1c04100</name>
</gene>
<keyword evidence="1" id="KW-0472">Membrane</keyword>
<organism evidence="2 3">
    <name type="scientific">Mesoplasma corruscae</name>
    <dbReference type="NCBI Taxonomy" id="216874"/>
    <lineage>
        <taxon>Bacteria</taxon>
        <taxon>Bacillati</taxon>
        <taxon>Mycoplasmatota</taxon>
        <taxon>Mollicutes</taxon>
        <taxon>Entomoplasmatales</taxon>
        <taxon>Entomoplasmataceae</taxon>
        <taxon>Mesoplasma</taxon>
    </lineage>
</organism>
<dbReference type="AlphaFoldDB" id="A0A2S5RHG4"/>
<sequence>MKDFTILITESWFFKMAYSWIEILQLIVAFVIVITSYCIIGFFIYKKIRHKYSVLKLVLNTALLFFSTILLIYTLLIMNILYNNWAVANYLTLFFEVVCSILIVIIFSYKTAK</sequence>